<dbReference type="STRING" id="1029756.W911_00750"/>
<dbReference type="HOGENOM" id="CLU_1249233_0_0_5"/>
<reference evidence="2 3" key="1">
    <citation type="journal article" date="2014" name="Genome Announc.">
        <title>Complete Genome Sequence of Hyphomicrobium nitrativorans Strain NL23, a Denitrifying Bacterium Isolated from Biofilm of a Methanol-Fed Denitrification System Treating Seawater at the Montreal Biodome.</title>
        <authorList>
            <person name="Martineau C."/>
            <person name="Villeneuve C."/>
            <person name="Mauffrey F."/>
            <person name="Villemur R."/>
        </authorList>
    </citation>
    <scope>NUCLEOTIDE SEQUENCE [LARGE SCALE GENOMIC DNA]</scope>
    <source>
        <strain evidence="2">NL23</strain>
    </source>
</reference>
<dbReference type="Proteomes" id="UP000018542">
    <property type="component" value="Chromosome"/>
</dbReference>
<dbReference type="RefSeq" id="WP_023785596.1">
    <property type="nucleotide sequence ID" value="NC_022997.1"/>
</dbReference>
<dbReference type="OrthoDB" id="7933001at2"/>
<evidence type="ECO:0000313" key="3">
    <source>
        <dbReference type="Proteomes" id="UP000018542"/>
    </source>
</evidence>
<feature type="transmembrane region" description="Helical" evidence="1">
    <location>
        <begin position="20"/>
        <end position="38"/>
    </location>
</feature>
<keyword evidence="1" id="KW-1133">Transmembrane helix</keyword>
<organism evidence="2 3">
    <name type="scientific">Hyphomicrobium nitrativorans NL23</name>
    <dbReference type="NCBI Taxonomy" id="1029756"/>
    <lineage>
        <taxon>Bacteria</taxon>
        <taxon>Pseudomonadati</taxon>
        <taxon>Pseudomonadota</taxon>
        <taxon>Alphaproteobacteria</taxon>
        <taxon>Hyphomicrobiales</taxon>
        <taxon>Hyphomicrobiaceae</taxon>
        <taxon>Hyphomicrobium</taxon>
    </lineage>
</organism>
<keyword evidence="3" id="KW-1185">Reference proteome</keyword>
<protein>
    <submittedName>
        <fullName evidence="2">Uncharacterized protein</fullName>
    </submittedName>
</protein>
<dbReference type="KEGG" id="hni:W911_00750"/>
<evidence type="ECO:0000313" key="2">
    <source>
        <dbReference type="EMBL" id="AHB49803.1"/>
    </source>
</evidence>
<dbReference type="AlphaFoldDB" id="V5SH07"/>
<keyword evidence="1" id="KW-0812">Transmembrane</keyword>
<name>V5SH07_9HYPH</name>
<feature type="transmembrane region" description="Helical" evidence="1">
    <location>
        <begin position="89"/>
        <end position="109"/>
    </location>
</feature>
<sequence length="221" mass="22994">MSINQHGRAFAPGISLRPLLPWLLLAAAVSITMMVLGAGRGDRFLPALAAGLLVALVVGTGLGINAPLWSRGSHPLAGQEGPAVVKEALRCNVWLAAFVYAWGASALFAMYTLSDLVWRHAFQYATGAAVFAASLGIYGILLGNARNWPVPPLILTIAHGGAVGLGLAYMIGDGKLATLRGDWAANEVFLWGGIAIIALCVMSAMTQTRVTRSGTGDGASR</sequence>
<feature type="transmembrane region" description="Helical" evidence="1">
    <location>
        <begin position="121"/>
        <end position="141"/>
    </location>
</feature>
<dbReference type="EMBL" id="CP006912">
    <property type="protein sequence ID" value="AHB49803.1"/>
    <property type="molecule type" value="Genomic_DNA"/>
</dbReference>
<feature type="transmembrane region" description="Helical" evidence="1">
    <location>
        <begin position="183"/>
        <end position="205"/>
    </location>
</feature>
<dbReference type="PATRIC" id="fig|1029756.8.peg.161"/>
<evidence type="ECO:0000256" key="1">
    <source>
        <dbReference type="SAM" id="Phobius"/>
    </source>
</evidence>
<feature type="transmembrane region" description="Helical" evidence="1">
    <location>
        <begin position="44"/>
        <end position="68"/>
    </location>
</feature>
<feature type="transmembrane region" description="Helical" evidence="1">
    <location>
        <begin position="153"/>
        <end position="171"/>
    </location>
</feature>
<accession>V5SH07</accession>
<gene>
    <name evidence="2" type="ORF">W911_00750</name>
</gene>
<keyword evidence="1" id="KW-0472">Membrane</keyword>
<proteinExistence type="predicted"/>